<dbReference type="InterPro" id="IPR036761">
    <property type="entry name" value="TTHA0802/YceI-like_sf"/>
</dbReference>
<dbReference type="Gene3D" id="2.40.128.110">
    <property type="entry name" value="Lipid/polyisoprenoid-binding, YceI-like"/>
    <property type="match status" value="1"/>
</dbReference>
<evidence type="ECO:0000313" key="3">
    <source>
        <dbReference type="EMBL" id="MBB3954141.1"/>
    </source>
</evidence>
<dbReference type="PANTHER" id="PTHR34406">
    <property type="entry name" value="PROTEIN YCEI"/>
    <property type="match status" value="1"/>
</dbReference>
<dbReference type="InterPro" id="IPR007372">
    <property type="entry name" value="Lipid/polyisoprenoid-bd_YceI"/>
</dbReference>
<evidence type="ECO:0000256" key="1">
    <source>
        <dbReference type="SAM" id="SignalP"/>
    </source>
</evidence>
<comment type="caution">
    <text evidence="3">The sequence shown here is derived from an EMBL/GenBank/DDBJ whole genome shotgun (WGS) entry which is preliminary data.</text>
</comment>
<evidence type="ECO:0000259" key="2">
    <source>
        <dbReference type="SMART" id="SM00867"/>
    </source>
</evidence>
<name>A0A7W6CJD0_9SPHN</name>
<dbReference type="AlphaFoldDB" id="A0A7W6CJD0"/>
<feature type="signal peptide" evidence="1">
    <location>
        <begin position="1"/>
        <end position="17"/>
    </location>
</feature>
<protein>
    <submittedName>
        <fullName evidence="3">Polyisoprenoid-binding protein YceI</fullName>
    </submittedName>
</protein>
<feature type="chain" id="PRO_5031422186" evidence="1">
    <location>
        <begin position="18"/>
        <end position="183"/>
    </location>
</feature>
<keyword evidence="4" id="KW-1185">Reference proteome</keyword>
<gene>
    <name evidence="3" type="ORF">GGR38_001068</name>
</gene>
<dbReference type="PANTHER" id="PTHR34406:SF1">
    <property type="entry name" value="PROTEIN YCEI"/>
    <property type="match status" value="1"/>
</dbReference>
<keyword evidence="1" id="KW-0732">Signal</keyword>
<reference evidence="3 4" key="1">
    <citation type="submission" date="2020-08" db="EMBL/GenBank/DDBJ databases">
        <title>Genomic Encyclopedia of Type Strains, Phase IV (KMG-IV): sequencing the most valuable type-strain genomes for metagenomic binning, comparative biology and taxonomic classification.</title>
        <authorList>
            <person name="Goeker M."/>
        </authorList>
    </citation>
    <scope>NUCLEOTIDE SEQUENCE [LARGE SCALE GENOMIC DNA]</scope>
    <source>
        <strain evidence="3 4">DSM 27057</strain>
    </source>
</reference>
<dbReference type="RefSeq" id="WP_183623412.1">
    <property type="nucleotide sequence ID" value="NZ_JACIDX010000003.1"/>
</dbReference>
<sequence length="183" mass="19404">MRYAFLLAALVASPALAAPAPSWSVNKAKSRLAFVASMNGQAINGAFRRFDARIQFDPANLAGASVVATIDTGSAFTGEASRDQSLPTADWFNIKAFPQAEFKASQFKSVGPGRYIAQGNLTIRGISRPVALPFQLAIKDRLAVMRGSLSIDRRAFGVGQGQFAGTEAVAANVRVDIAIEATR</sequence>
<dbReference type="SUPFAM" id="SSF101874">
    <property type="entry name" value="YceI-like"/>
    <property type="match status" value="1"/>
</dbReference>
<proteinExistence type="predicted"/>
<dbReference type="SMART" id="SM00867">
    <property type="entry name" value="YceI"/>
    <property type="match status" value="1"/>
</dbReference>
<dbReference type="Pfam" id="PF04264">
    <property type="entry name" value="YceI"/>
    <property type="match status" value="1"/>
</dbReference>
<organism evidence="3 4">
    <name type="scientific">Novosphingobium sediminicola</name>
    <dbReference type="NCBI Taxonomy" id="563162"/>
    <lineage>
        <taxon>Bacteria</taxon>
        <taxon>Pseudomonadati</taxon>
        <taxon>Pseudomonadota</taxon>
        <taxon>Alphaproteobacteria</taxon>
        <taxon>Sphingomonadales</taxon>
        <taxon>Sphingomonadaceae</taxon>
        <taxon>Novosphingobium</taxon>
    </lineage>
</organism>
<accession>A0A7W6CJD0</accession>
<dbReference type="Proteomes" id="UP000548867">
    <property type="component" value="Unassembled WGS sequence"/>
</dbReference>
<feature type="domain" description="Lipid/polyisoprenoid-binding YceI-like" evidence="2">
    <location>
        <begin position="22"/>
        <end position="182"/>
    </location>
</feature>
<dbReference type="EMBL" id="JACIDX010000003">
    <property type="protein sequence ID" value="MBB3954141.1"/>
    <property type="molecule type" value="Genomic_DNA"/>
</dbReference>
<evidence type="ECO:0000313" key="4">
    <source>
        <dbReference type="Proteomes" id="UP000548867"/>
    </source>
</evidence>